<feature type="transmembrane region" description="Helical" evidence="2">
    <location>
        <begin position="500"/>
        <end position="527"/>
    </location>
</feature>
<reference evidence="3" key="1">
    <citation type="submission" date="2006-10" db="EMBL/GenBank/DDBJ databases">
        <authorList>
            <person name="Amadeo P."/>
            <person name="Zhao Q."/>
            <person name="Wortman J."/>
            <person name="Fraser-Liggett C."/>
            <person name="Carlton J."/>
        </authorList>
    </citation>
    <scope>NUCLEOTIDE SEQUENCE</scope>
    <source>
        <strain evidence="3">G3</strain>
    </source>
</reference>
<dbReference type="AlphaFoldDB" id="A2E272"/>
<organism evidence="3 4">
    <name type="scientific">Trichomonas vaginalis (strain ATCC PRA-98 / G3)</name>
    <dbReference type="NCBI Taxonomy" id="412133"/>
    <lineage>
        <taxon>Eukaryota</taxon>
        <taxon>Metamonada</taxon>
        <taxon>Parabasalia</taxon>
        <taxon>Trichomonadida</taxon>
        <taxon>Trichomonadidae</taxon>
        <taxon>Trichomonas</taxon>
    </lineage>
</organism>
<reference evidence="3" key="2">
    <citation type="journal article" date="2007" name="Science">
        <title>Draft genome sequence of the sexually transmitted pathogen Trichomonas vaginalis.</title>
        <authorList>
            <person name="Carlton J.M."/>
            <person name="Hirt R.P."/>
            <person name="Silva J.C."/>
            <person name="Delcher A.L."/>
            <person name="Schatz M."/>
            <person name="Zhao Q."/>
            <person name="Wortman J.R."/>
            <person name="Bidwell S.L."/>
            <person name="Alsmark U.C.M."/>
            <person name="Besteiro S."/>
            <person name="Sicheritz-Ponten T."/>
            <person name="Noel C.J."/>
            <person name="Dacks J.B."/>
            <person name="Foster P.G."/>
            <person name="Simillion C."/>
            <person name="Van de Peer Y."/>
            <person name="Miranda-Saavedra D."/>
            <person name="Barton G.J."/>
            <person name="Westrop G.D."/>
            <person name="Mueller S."/>
            <person name="Dessi D."/>
            <person name="Fiori P.L."/>
            <person name="Ren Q."/>
            <person name="Paulsen I."/>
            <person name="Zhang H."/>
            <person name="Bastida-Corcuera F.D."/>
            <person name="Simoes-Barbosa A."/>
            <person name="Brown M.T."/>
            <person name="Hayes R.D."/>
            <person name="Mukherjee M."/>
            <person name="Okumura C.Y."/>
            <person name="Schneider R."/>
            <person name="Smith A.J."/>
            <person name="Vanacova S."/>
            <person name="Villalvazo M."/>
            <person name="Haas B.J."/>
            <person name="Pertea M."/>
            <person name="Feldblyum T.V."/>
            <person name="Utterback T.R."/>
            <person name="Shu C.L."/>
            <person name="Osoegawa K."/>
            <person name="de Jong P.J."/>
            <person name="Hrdy I."/>
            <person name="Horvathova L."/>
            <person name="Zubacova Z."/>
            <person name="Dolezal P."/>
            <person name="Malik S.B."/>
            <person name="Logsdon J.M. Jr."/>
            <person name="Henze K."/>
            <person name="Gupta A."/>
            <person name="Wang C.C."/>
            <person name="Dunne R.L."/>
            <person name="Upcroft J.A."/>
            <person name="Upcroft P."/>
            <person name="White O."/>
            <person name="Salzberg S.L."/>
            <person name="Tang P."/>
            <person name="Chiu C.-H."/>
            <person name="Lee Y.-S."/>
            <person name="Embley T.M."/>
            <person name="Coombs G.H."/>
            <person name="Mottram J.C."/>
            <person name="Tachezy J."/>
            <person name="Fraser-Liggett C.M."/>
            <person name="Johnson P.J."/>
        </authorList>
    </citation>
    <scope>NUCLEOTIDE SEQUENCE [LARGE SCALE GENOMIC DNA]</scope>
    <source>
        <strain evidence="3">G3</strain>
    </source>
</reference>
<evidence type="ECO:0000313" key="3">
    <source>
        <dbReference type="EMBL" id="EAY13286.1"/>
    </source>
</evidence>
<feature type="coiled-coil region" evidence="1">
    <location>
        <begin position="780"/>
        <end position="807"/>
    </location>
</feature>
<evidence type="ECO:0000313" key="4">
    <source>
        <dbReference type="Proteomes" id="UP000001542"/>
    </source>
</evidence>
<keyword evidence="1" id="KW-0175">Coiled coil</keyword>
<keyword evidence="2" id="KW-0472">Membrane</keyword>
<dbReference type="KEGG" id="tva:4771262"/>
<accession>A2E272</accession>
<keyword evidence="2" id="KW-0812">Transmembrane</keyword>
<dbReference type="VEuPathDB" id="TrichDB:TVAG_464200"/>
<gene>
    <name evidence="3" type="ORF">TVAG_464200</name>
</gene>
<sequence>MHFIYISYFNASKLLLDGSFFKFALEHEEELGHSTHIKLLRLMSSLPMNIPHINEIESKAFKFHRHFWFDSFKIFEYKIIKKHRCRSNDKEDLEYYARMSSAIQKYAELINSSVSVIQHEKKSNIFIYGSSLSYLARKLEFYVKLMLLRYPNKLNFVKLGALFYERCVMNPFIARNLCNCYNAISVYEFPNWRELTTQDVYFKTLFDETEYSNEKNDEDMSFDSNEQALNQSLKSAISNDMVKFEISNFSVVTVALHIIGFAFIFFVMCIIYSGTTLTQIYTGMLTLIDSLNMDLASFLKLLIFAFEPCLSQTSSSFNSSINLKNYLEEYSWNHQEFYRTLVTVLMSNRQLNSSLWSSFTTRYLISQTVNGDPFNYSYLTVGNRIITVVESMLFSDRCSDNLYYNYSQNFFLNLTDYVDNFDVLFQTSMGRVLSMIIRSTTLTGELGRAIVILSVFISLFSLLFYKMKFNKIQESTNDGNQTKESNLVTSMLSETNHETVYYISTVICTLTVIILLYVLNVYIMYYVAKQTSDTSSHNIQDIFRELKQTFYIGCAITGLRLQLINPDLRTKAKLNVEKAMRMISLTNRASSFNYSIIFNLSKLIGRSYFENTTQVTESFVLNTTYLFLTELMPSNLQLIEARKLKITINFNNISYYEVSLHSFIFLLSLILLSIVVSSLHHFIHSVLYSEMLTKLIPYIRTAVSEDGSNSVSGMNDNSFTLDLVGYPAAIVDSKDEIIFVNHLWLSAFNDVMSKFIGTNVNQYVTSAITGKEFDGLKVVVLEKSKEMDGLKKDVDEKKKEYKKVIKVLHPLESFTDEMKNRTAIVLSLNFVPLGEGDRSIEVDTCSFHSKNIISKLKGFVKPFNVRFLLWSFGELQLVFGLKDDDVKCAALNALSTAYYAIQVAIEGEEMFELSISALIMSGKFIDGNFDGRDVRQNRFPNAVLLSQSVADLVVDYVCDMAYIYNGYIMINVDDRDIDDTEMEEDTTEDIMYI</sequence>
<dbReference type="EMBL" id="DS113288">
    <property type="protein sequence ID" value="EAY13286.1"/>
    <property type="molecule type" value="Genomic_DNA"/>
</dbReference>
<protein>
    <submittedName>
        <fullName evidence="3">Uncharacterized protein</fullName>
    </submittedName>
</protein>
<keyword evidence="2" id="KW-1133">Transmembrane helix</keyword>
<dbReference type="RefSeq" id="XP_001325509.1">
    <property type="nucleotide sequence ID" value="XM_001325474.1"/>
</dbReference>
<proteinExistence type="predicted"/>
<dbReference type="VEuPathDB" id="TrichDB:TVAGG3_1048640"/>
<name>A2E272_TRIV3</name>
<feature type="transmembrane region" description="Helical" evidence="2">
    <location>
        <begin position="249"/>
        <end position="274"/>
    </location>
</feature>
<feature type="transmembrane region" description="Helical" evidence="2">
    <location>
        <begin position="663"/>
        <end position="683"/>
    </location>
</feature>
<keyword evidence="4" id="KW-1185">Reference proteome</keyword>
<evidence type="ECO:0000256" key="2">
    <source>
        <dbReference type="SAM" id="Phobius"/>
    </source>
</evidence>
<dbReference type="InParanoid" id="A2E272"/>
<feature type="transmembrane region" description="Helical" evidence="2">
    <location>
        <begin position="446"/>
        <end position="465"/>
    </location>
</feature>
<dbReference type="Proteomes" id="UP000001542">
    <property type="component" value="Unassembled WGS sequence"/>
</dbReference>
<evidence type="ECO:0000256" key="1">
    <source>
        <dbReference type="SAM" id="Coils"/>
    </source>
</evidence>